<feature type="region of interest" description="Disordered" evidence="1">
    <location>
        <begin position="1"/>
        <end position="29"/>
    </location>
</feature>
<accession>A0A8H4J271</accession>
<dbReference type="AlphaFoldDB" id="A0A8H4J271"/>
<proteinExistence type="predicted"/>
<dbReference type="Proteomes" id="UP000572817">
    <property type="component" value="Unassembled WGS sequence"/>
</dbReference>
<evidence type="ECO:0000259" key="2">
    <source>
        <dbReference type="Pfam" id="PF25545"/>
    </source>
</evidence>
<dbReference type="PANTHER" id="PTHR42470">
    <property type="entry name" value="VAST DOMAIN-CONTAINING PROTEIN"/>
    <property type="match status" value="1"/>
</dbReference>
<evidence type="ECO:0000313" key="3">
    <source>
        <dbReference type="EMBL" id="KAF4311915.1"/>
    </source>
</evidence>
<evidence type="ECO:0000256" key="1">
    <source>
        <dbReference type="SAM" id="MobiDB-lite"/>
    </source>
</evidence>
<gene>
    <name evidence="3" type="ORF">GTA08_BOTSDO12582</name>
</gene>
<dbReference type="OrthoDB" id="3792540at2759"/>
<reference evidence="3" key="1">
    <citation type="submission" date="2020-04" db="EMBL/GenBank/DDBJ databases">
        <title>Genome Assembly and Annotation of Botryosphaeria dothidea sdau 11-99, a Latent Pathogen of Apple Fruit Ring Rot in China.</title>
        <authorList>
            <person name="Yu C."/>
            <person name="Diao Y."/>
            <person name="Lu Q."/>
            <person name="Zhao J."/>
            <person name="Cui S."/>
            <person name="Peng C."/>
            <person name="He B."/>
            <person name="Liu H."/>
        </authorList>
    </citation>
    <scope>NUCLEOTIDE SEQUENCE [LARGE SCALE GENOMIC DNA]</scope>
    <source>
        <strain evidence="3">Sdau11-99</strain>
    </source>
</reference>
<name>A0A8H4J271_9PEZI</name>
<protein>
    <recommendedName>
        <fullName evidence="2">DUF7924 domain-containing protein</fullName>
    </recommendedName>
</protein>
<evidence type="ECO:0000313" key="4">
    <source>
        <dbReference type="Proteomes" id="UP000572817"/>
    </source>
</evidence>
<keyword evidence="4" id="KW-1185">Reference proteome</keyword>
<comment type="caution">
    <text evidence="3">The sequence shown here is derived from an EMBL/GenBank/DDBJ whole genome shotgun (WGS) entry which is preliminary data.</text>
</comment>
<organism evidence="3 4">
    <name type="scientific">Botryosphaeria dothidea</name>
    <dbReference type="NCBI Taxonomy" id="55169"/>
    <lineage>
        <taxon>Eukaryota</taxon>
        <taxon>Fungi</taxon>
        <taxon>Dikarya</taxon>
        <taxon>Ascomycota</taxon>
        <taxon>Pezizomycotina</taxon>
        <taxon>Dothideomycetes</taxon>
        <taxon>Dothideomycetes incertae sedis</taxon>
        <taxon>Botryosphaeriales</taxon>
        <taxon>Botryosphaeriaceae</taxon>
        <taxon>Botryosphaeria</taxon>
    </lineage>
</organism>
<dbReference type="Pfam" id="PF25545">
    <property type="entry name" value="DUF7924"/>
    <property type="match status" value="1"/>
</dbReference>
<sequence>MPPPPLSGTASNKRKRSASRTSDDSTPDLSLSIRTEHYRTNVLQLNGVFIASSLAVSRAPQCVRDTVHTVLGKPRTPLAAKTLETWVQDIVRVEDDRKEAITTALAHILPPAAFDAHLQRKDKQSFTHPKNMLPRVTDIPDPLAANVPRIAGPVPDVAYGLSNAAFEREQRLAMTIPPISDVCEPIAGLFWPFFVVEFKAQAEMGTIYAAINQCAGSGSACIKAQEVLRGLHDAVDQPSLSLSCALDGRSAELLCHHLSDDRTRYHVAIVGRYLLADASHLKRLHFHVHNIVTWGLSSHRDWVHRRLDAQWERAMSRGSAG</sequence>
<dbReference type="InterPro" id="IPR057684">
    <property type="entry name" value="DUF7924"/>
</dbReference>
<feature type="domain" description="DUF7924" evidence="2">
    <location>
        <begin position="89"/>
        <end position="305"/>
    </location>
</feature>
<dbReference type="PANTHER" id="PTHR42470:SF1">
    <property type="entry name" value="VAST DOMAIN-CONTAINING PROTEIN"/>
    <property type="match status" value="1"/>
</dbReference>
<dbReference type="EMBL" id="WWBZ02000008">
    <property type="protein sequence ID" value="KAF4311915.1"/>
    <property type="molecule type" value="Genomic_DNA"/>
</dbReference>